<evidence type="ECO:0000259" key="6">
    <source>
        <dbReference type="Pfam" id="PF04932"/>
    </source>
</evidence>
<keyword evidence="7" id="KW-0436">Ligase</keyword>
<dbReference type="InterPro" id="IPR051533">
    <property type="entry name" value="WaaL-like"/>
</dbReference>
<proteinExistence type="predicted"/>
<feature type="transmembrane region" description="Helical" evidence="5">
    <location>
        <begin position="235"/>
        <end position="250"/>
    </location>
</feature>
<name>A0A9D2MHT8_9FIRM</name>
<feature type="transmembrane region" description="Helical" evidence="5">
    <location>
        <begin position="187"/>
        <end position="205"/>
    </location>
</feature>
<keyword evidence="2 5" id="KW-0812">Transmembrane</keyword>
<feature type="transmembrane region" description="Helical" evidence="5">
    <location>
        <begin position="257"/>
        <end position="277"/>
    </location>
</feature>
<feature type="domain" description="O-antigen ligase-related" evidence="6">
    <location>
        <begin position="219"/>
        <end position="374"/>
    </location>
</feature>
<dbReference type="GO" id="GO:0016020">
    <property type="term" value="C:membrane"/>
    <property type="evidence" value="ECO:0007669"/>
    <property type="project" value="UniProtKB-SubCell"/>
</dbReference>
<dbReference type="Pfam" id="PF04932">
    <property type="entry name" value="Wzy_C"/>
    <property type="match status" value="1"/>
</dbReference>
<evidence type="ECO:0000256" key="2">
    <source>
        <dbReference type="ARBA" id="ARBA00022692"/>
    </source>
</evidence>
<accession>A0A9D2MHT8</accession>
<feature type="transmembrane region" description="Helical" evidence="5">
    <location>
        <begin position="212"/>
        <end position="229"/>
    </location>
</feature>
<dbReference type="InterPro" id="IPR007016">
    <property type="entry name" value="O-antigen_ligase-rel_domated"/>
</dbReference>
<organism evidence="7 8">
    <name type="scientific">Candidatus Eubacterium faecale</name>
    <dbReference type="NCBI Taxonomy" id="2838568"/>
    <lineage>
        <taxon>Bacteria</taxon>
        <taxon>Bacillati</taxon>
        <taxon>Bacillota</taxon>
        <taxon>Clostridia</taxon>
        <taxon>Eubacteriales</taxon>
        <taxon>Eubacteriaceae</taxon>
        <taxon>Eubacterium</taxon>
    </lineage>
</organism>
<comment type="caution">
    <text evidence="7">The sequence shown here is derived from an EMBL/GenBank/DDBJ whole genome shotgun (WGS) entry which is preliminary data.</text>
</comment>
<feature type="transmembrane region" description="Helical" evidence="5">
    <location>
        <begin position="54"/>
        <end position="75"/>
    </location>
</feature>
<gene>
    <name evidence="7" type="ORF">IAA37_01260</name>
</gene>
<reference evidence="7" key="2">
    <citation type="submission" date="2021-04" db="EMBL/GenBank/DDBJ databases">
        <authorList>
            <person name="Gilroy R."/>
        </authorList>
    </citation>
    <scope>NUCLEOTIDE SEQUENCE</scope>
    <source>
        <strain evidence="7">CHK188-16595</strain>
    </source>
</reference>
<protein>
    <submittedName>
        <fullName evidence="7">O-antigen ligase family protein</fullName>
    </submittedName>
</protein>
<dbReference type="AlphaFoldDB" id="A0A9D2MHT8"/>
<dbReference type="PANTHER" id="PTHR37422">
    <property type="entry name" value="TEICHURONIC ACID BIOSYNTHESIS PROTEIN TUAE"/>
    <property type="match status" value="1"/>
</dbReference>
<feature type="transmembrane region" description="Helical" evidence="5">
    <location>
        <begin position="115"/>
        <end position="136"/>
    </location>
</feature>
<feature type="transmembrane region" description="Helical" evidence="5">
    <location>
        <begin position="361"/>
        <end position="385"/>
    </location>
</feature>
<evidence type="ECO:0000256" key="1">
    <source>
        <dbReference type="ARBA" id="ARBA00004141"/>
    </source>
</evidence>
<evidence type="ECO:0000256" key="3">
    <source>
        <dbReference type="ARBA" id="ARBA00022989"/>
    </source>
</evidence>
<dbReference type="Proteomes" id="UP000823877">
    <property type="component" value="Unassembled WGS sequence"/>
</dbReference>
<feature type="transmembrane region" description="Helical" evidence="5">
    <location>
        <begin position="397"/>
        <end position="418"/>
    </location>
</feature>
<dbReference type="GO" id="GO:0016874">
    <property type="term" value="F:ligase activity"/>
    <property type="evidence" value="ECO:0007669"/>
    <property type="project" value="UniProtKB-KW"/>
</dbReference>
<evidence type="ECO:0000313" key="7">
    <source>
        <dbReference type="EMBL" id="HJB74289.1"/>
    </source>
</evidence>
<reference evidence="7" key="1">
    <citation type="journal article" date="2021" name="PeerJ">
        <title>Extensive microbial diversity within the chicken gut microbiome revealed by metagenomics and culture.</title>
        <authorList>
            <person name="Gilroy R."/>
            <person name="Ravi A."/>
            <person name="Getino M."/>
            <person name="Pursley I."/>
            <person name="Horton D.L."/>
            <person name="Alikhan N.F."/>
            <person name="Baker D."/>
            <person name="Gharbi K."/>
            <person name="Hall N."/>
            <person name="Watson M."/>
            <person name="Adriaenssens E.M."/>
            <person name="Foster-Nyarko E."/>
            <person name="Jarju S."/>
            <person name="Secka A."/>
            <person name="Antonio M."/>
            <person name="Oren A."/>
            <person name="Chaudhuri R.R."/>
            <person name="La Ragione R."/>
            <person name="Hildebrand F."/>
            <person name="Pallen M.J."/>
        </authorList>
    </citation>
    <scope>NUCLEOTIDE SEQUENCE</scope>
    <source>
        <strain evidence="7">CHK188-16595</strain>
    </source>
</reference>
<evidence type="ECO:0000313" key="8">
    <source>
        <dbReference type="Proteomes" id="UP000823877"/>
    </source>
</evidence>
<feature type="transmembrane region" description="Helical" evidence="5">
    <location>
        <begin position="15"/>
        <end position="42"/>
    </location>
</feature>
<dbReference type="EMBL" id="DWXN01000002">
    <property type="protein sequence ID" value="HJB74289.1"/>
    <property type="molecule type" value="Genomic_DNA"/>
</dbReference>
<evidence type="ECO:0000256" key="5">
    <source>
        <dbReference type="SAM" id="Phobius"/>
    </source>
</evidence>
<dbReference type="PANTHER" id="PTHR37422:SF13">
    <property type="entry name" value="LIPOPOLYSACCHARIDE BIOSYNTHESIS PROTEIN PA4999-RELATED"/>
    <property type="match status" value="1"/>
</dbReference>
<keyword evidence="3 5" id="KW-1133">Transmembrane helix</keyword>
<comment type="subcellular location">
    <subcellularLocation>
        <location evidence="1">Membrane</location>
        <topology evidence="1">Multi-pass membrane protein</topology>
    </subcellularLocation>
</comment>
<keyword evidence="4 5" id="KW-0472">Membrane</keyword>
<feature type="transmembrane region" description="Helical" evidence="5">
    <location>
        <begin position="87"/>
        <end position="103"/>
    </location>
</feature>
<sequence length="467" mass="52206">MQQISHRQDSPAWRWLLATVFLFPILPEYISPFLLFAAFIVFKVQWSREGRKAKVGTIGKVVIAFMSLALLSVFWSDTKLDTLGTAGLWWAVFLILVMIYNLADTRRKIDDVLKAAVYSGAVNGVVGTIQVCTYALSKAGYISKSLVLPTPIYKTLDKAVYTWLPFEIRTNTFSDRASGFFSNPNLLSTYLIFVYPLSVYLFLNAKTKKQKILYLFINLFISAGISSTMTRAGCVIALAGWVFMFIVLIKRHGKTLFSILIPTLLIIVPSLLTRYGIISLPVHESAGTAAPPHETAAAAAQAAKQSSANHFVIWESVIDYITDNVRVFLGGLGFGCESTGDFLMESYGLDKPHAHNFILEIWAELGVIGIAALFAVIIITVITLFKTKAPSGKRYDLIFYVFTSLIMFLGFGLTDYIFNSPKQIILFMILIGLTQAISRCYEENEPVQIEIRQQEPNNTNERIEMLT</sequence>
<evidence type="ECO:0000256" key="4">
    <source>
        <dbReference type="ARBA" id="ARBA00023136"/>
    </source>
</evidence>